<dbReference type="PANTHER" id="PTHR43591:SF10">
    <property type="entry name" value="ABC TRANSMEMBRANE TYPE-1 DOMAIN-CONTAINING PROTEIN-RELATED"/>
    <property type="match status" value="1"/>
</dbReference>
<dbReference type="SUPFAM" id="SSF53335">
    <property type="entry name" value="S-adenosyl-L-methionine-dependent methyltransferases"/>
    <property type="match status" value="1"/>
</dbReference>
<dbReference type="OrthoDB" id="184880at2759"/>
<dbReference type="InterPro" id="IPR029063">
    <property type="entry name" value="SAM-dependent_MTases_sf"/>
</dbReference>
<dbReference type="Pfam" id="PF13489">
    <property type="entry name" value="Methyltransf_23"/>
    <property type="match status" value="1"/>
</dbReference>
<dbReference type="GO" id="GO:0008168">
    <property type="term" value="F:methyltransferase activity"/>
    <property type="evidence" value="ECO:0007669"/>
    <property type="project" value="UniProtKB-KW"/>
</dbReference>
<dbReference type="GeneID" id="19327140"/>
<comment type="similarity">
    <text evidence="1">Belongs to the methyltransferase superfamily. LaeA methyltransferase family.</text>
</comment>
<keyword evidence="3" id="KW-1185">Reference proteome</keyword>
<reference evidence="3" key="1">
    <citation type="journal article" date="2013" name="Genome Announc.">
        <title>Draft genome sequence of the ascomycete Phaeoacremonium aleophilum strain UCR-PA7, a causal agent of the esca disease complex in grapevines.</title>
        <authorList>
            <person name="Blanco-Ulate B."/>
            <person name="Rolshausen P."/>
            <person name="Cantu D."/>
        </authorList>
    </citation>
    <scope>NUCLEOTIDE SEQUENCE [LARGE SCALE GENOMIC DNA]</scope>
    <source>
        <strain evidence="3">UCR-PA7</strain>
    </source>
</reference>
<name>R8BX14_PHAM7</name>
<evidence type="ECO:0000313" key="2">
    <source>
        <dbReference type="EMBL" id="EOO03882.1"/>
    </source>
</evidence>
<proteinExistence type="inferred from homology"/>
<dbReference type="Proteomes" id="UP000014074">
    <property type="component" value="Unassembled WGS sequence"/>
</dbReference>
<dbReference type="CDD" id="cd02440">
    <property type="entry name" value="AdoMet_MTases"/>
    <property type="match status" value="1"/>
</dbReference>
<evidence type="ECO:0000313" key="3">
    <source>
        <dbReference type="Proteomes" id="UP000014074"/>
    </source>
</evidence>
<keyword evidence="2" id="KW-0808">Transferase</keyword>
<dbReference type="HOGENOM" id="CLU_010595_2_3_1"/>
<evidence type="ECO:0000256" key="1">
    <source>
        <dbReference type="ARBA" id="ARBA00038158"/>
    </source>
</evidence>
<gene>
    <name evidence="2" type="ORF">UCRPA7_648</name>
</gene>
<keyword evidence="2" id="KW-0489">Methyltransferase</keyword>
<organism evidence="2 3">
    <name type="scientific">Phaeoacremonium minimum (strain UCR-PA7)</name>
    <name type="common">Esca disease fungus</name>
    <name type="synonym">Togninia minima</name>
    <dbReference type="NCBI Taxonomy" id="1286976"/>
    <lineage>
        <taxon>Eukaryota</taxon>
        <taxon>Fungi</taxon>
        <taxon>Dikarya</taxon>
        <taxon>Ascomycota</taxon>
        <taxon>Pezizomycotina</taxon>
        <taxon>Sordariomycetes</taxon>
        <taxon>Sordariomycetidae</taxon>
        <taxon>Togniniales</taxon>
        <taxon>Togniniaceae</taxon>
        <taxon>Phaeoacremonium</taxon>
    </lineage>
</organism>
<sequence>MQDGKLFYSPIGKNPQKIIDVGTGTGIWAIEAADQYPGAEVVGIDISPHQPTWIPPNLKFYVDDVEDEWVNGSGFDLVHFRSMALVLRDVHKAITQSFENLKPGGWIEFQETYGMPQCDDETMKDDDIIKRYYETCQLAMKSFGYDIDKPLHLQGYLEKVGFTNVQCIIKKLPLGTWPKDKTLRLVGHYTYLALIDSLPALLAKPFANLGMSEEERQVWGAKVRQAAKETDVHRYYNYYFWFAQKPE</sequence>
<dbReference type="AlphaFoldDB" id="R8BX14"/>
<protein>
    <submittedName>
        <fullName evidence="2">Putative methyltransferase domain-containing protein</fullName>
    </submittedName>
</protein>
<dbReference type="KEGG" id="tmn:UCRPA7_648"/>
<dbReference type="Gene3D" id="3.40.50.150">
    <property type="entry name" value="Vaccinia Virus protein VP39"/>
    <property type="match status" value="1"/>
</dbReference>
<dbReference type="eggNOG" id="ENOG502S6PS">
    <property type="taxonomic scope" value="Eukaryota"/>
</dbReference>
<dbReference type="PANTHER" id="PTHR43591">
    <property type="entry name" value="METHYLTRANSFERASE"/>
    <property type="match status" value="1"/>
</dbReference>
<dbReference type="GO" id="GO:0032259">
    <property type="term" value="P:methylation"/>
    <property type="evidence" value="ECO:0007669"/>
    <property type="project" value="UniProtKB-KW"/>
</dbReference>
<dbReference type="RefSeq" id="XP_007911433.1">
    <property type="nucleotide sequence ID" value="XM_007913242.1"/>
</dbReference>
<dbReference type="EMBL" id="KB932812">
    <property type="protein sequence ID" value="EOO03882.1"/>
    <property type="molecule type" value="Genomic_DNA"/>
</dbReference>
<accession>R8BX14</accession>